<dbReference type="Pfam" id="PF07859">
    <property type="entry name" value="Abhydrolase_3"/>
    <property type="match status" value="1"/>
</dbReference>
<proteinExistence type="predicted"/>
<name>A0A9W4K3U6_9EURO</name>
<gene>
    <name evidence="3" type="ORF">PEGY_LOCUS806</name>
</gene>
<dbReference type="SUPFAM" id="SSF53474">
    <property type="entry name" value="alpha/beta-Hydrolases"/>
    <property type="match status" value="1"/>
</dbReference>
<sequence>MSLADMSNRVRTPPSYDRDYSRAVVSLLPACTGKLAPDDALSIRSRETALWEKLLESQSQPESPDVDHTVHTIPSYDGQTITIHRFSKKITDNPKSGPAIVHAHGGGMITGSVNWFQKYIVDMVQRTGVQIFSVEYRLSPEHPFPTPAEDCYAGLVWAHEHAEQFAIDRRRIGTMGESAGGNLAASITLMARDRGLLPPIAKQILVYPMLDDRNIVHNSALNPLLTWTTESNIIAWSAYLGDLYGTDRVPQYAAPSRSDIVEGLPPTYIEVGTLDIFRDEALDYAARIAEVNIEVELHVYPGLPHGFDFSAPLCGPTQRALADRERAISTL</sequence>
<dbReference type="Proteomes" id="UP001154252">
    <property type="component" value="Unassembled WGS sequence"/>
</dbReference>
<dbReference type="AlphaFoldDB" id="A0A9W4K3U6"/>
<keyword evidence="4" id="KW-1185">Reference proteome</keyword>
<dbReference type="PANTHER" id="PTHR48081:SF8">
    <property type="entry name" value="ALPHA_BETA HYDROLASE FOLD-3 DOMAIN-CONTAINING PROTEIN-RELATED"/>
    <property type="match status" value="1"/>
</dbReference>
<protein>
    <recommendedName>
        <fullName evidence="2">Alpha/beta hydrolase fold-3 domain-containing protein</fullName>
    </recommendedName>
</protein>
<dbReference type="InterPro" id="IPR013094">
    <property type="entry name" value="AB_hydrolase_3"/>
</dbReference>
<keyword evidence="1" id="KW-0378">Hydrolase</keyword>
<dbReference type="InterPro" id="IPR029058">
    <property type="entry name" value="AB_hydrolase_fold"/>
</dbReference>
<accession>A0A9W4K3U6</accession>
<dbReference type="GO" id="GO:0072330">
    <property type="term" value="P:monocarboxylic acid biosynthetic process"/>
    <property type="evidence" value="ECO:0007669"/>
    <property type="project" value="UniProtKB-ARBA"/>
</dbReference>
<dbReference type="EMBL" id="CAJVRC010000835">
    <property type="protein sequence ID" value="CAG8886257.1"/>
    <property type="molecule type" value="Genomic_DNA"/>
</dbReference>
<evidence type="ECO:0000256" key="1">
    <source>
        <dbReference type="ARBA" id="ARBA00022801"/>
    </source>
</evidence>
<dbReference type="Gene3D" id="3.40.50.1820">
    <property type="entry name" value="alpha/beta hydrolase"/>
    <property type="match status" value="1"/>
</dbReference>
<dbReference type="GO" id="GO:0016787">
    <property type="term" value="F:hydrolase activity"/>
    <property type="evidence" value="ECO:0007669"/>
    <property type="project" value="UniProtKB-KW"/>
</dbReference>
<organism evidence="3 4">
    <name type="scientific">Penicillium egyptiacum</name>
    <dbReference type="NCBI Taxonomy" id="1303716"/>
    <lineage>
        <taxon>Eukaryota</taxon>
        <taxon>Fungi</taxon>
        <taxon>Dikarya</taxon>
        <taxon>Ascomycota</taxon>
        <taxon>Pezizomycotina</taxon>
        <taxon>Eurotiomycetes</taxon>
        <taxon>Eurotiomycetidae</taxon>
        <taxon>Eurotiales</taxon>
        <taxon>Aspergillaceae</taxon>
        <taxon>Penicillium</taxon>
    </lineage>
</organism>
<feature type="domain" description="Alpha/beta hydrolase fold-3" evidence="2">
    <location>
        <begin position="100"/>
        <end position="307"/>
    </location>
</feature>
<evidence type="ECO:0000259" key="2">
    <source>
        <dbReference type="Pfam" id="PF07859"/>
    </source>
</evidence>
<dbReference type="PANTHER" id="PTHR48081">
    <property type="entry name" value="AB HYDROLASE SUPERFAMILY PROTEIN C4A8.06C"/>
    <property type="match status" value="1"/>
</dbReference>
<reference evidence="3" key="1">
    <citation type="submission" date="2021-07" db="EMBL/GenBank/DDBJ databases">
        <authorList>
            <person name="Branca A.L. A."/>
        </authorList>
    </citation>
    <scope>NUCLEOTIDE SEQUENCE</scope>
</reference>
<evidence type="ECO:0000313" key="4">
    <source>
        <dbReference type="Proteomes" id="UP001154252"/>
    </source>
</evidence>
<evidence type="ECO:0000313" key="3">
    <source>
        <dbReference type="EMBL" id="CAG8886257.1"/>
    </source>
</evidence>
<comment type="caution">
    <text evidence="3">The sequence shown here is derived from an EMBL/GenBank/DDBJ whole genome shotgun (WGS) entry which is preliminary data.</text>
</comment>
<dbReference type="InterPro" id="IPR050300">
    <property type="entry name" value="GDXG_lipolytic_enzyme"/>
</dbReference>
<dbReference type="OrthoDB" id="408631at2759"/>
<dbReference type="GO" id="GO:0017000">
    <property type="term" value="P:antibiotic biosynthetic process"/>
    <property type="evidence" value="ECO:0007669"/>
    <property type="project" value="UniProtKB-ARBA"/>
</dbReference>